<accession>A0ABV2JZ15</accession>
<keyword evidence="1" id="KW-0540">Nuclease</keyword>
<dbReference type="Proteomes" id="UP001549184">
    <property type="component" value="Unassembled WGS sequence"/>
</dbReference>
<keyword evidence="1" id="KW-0378">Hydrolase</keyword>
<reference evidence="1 2" key="1">
    <citation type="submission" date="2024-06" db="EMBL/GenBank/DDBJ databases">
        <title>Sorghum-associated microbial communities from plants grown in Nebraska, USA.</title>
        <authorList>
            <person name="Schachtman D."/>
        </authorList>
    </citation>
    <scope>NUCLEOTIDE SEQUENCE [LARGE SCALE GENOMIC DNA]</scope>
    <source>
        <strain evidence="1 2">1073</strain>
    </source>
</reference>
<evidence type="ECO:0000313" key="2">
    <source>
        <dbReference type="Proteomes" id="UP001549184"/>
    </source>
</evidence>
<sequence length="105" mass="11638">MSRTERLLMVRHWIIRTLLLLLLCAVLLAQFGCAQQVKPVAPVTPKVVTQTVTQYVSVPAELTTACPIEQPQSRTVSEAVRVARARKDALTQCNKQLDAIRSLGK</sequence>
<evidence type="ECO:0000313" key="1">
    <source>
        <dbReference type="EMBL" id="MET3654075.1"/>
    </source>
</evidence>
<name>A0ABV2JZ15_9GAMM</name>
<protein>
    <submittedName>
        <fullName evidence="1">mRNA-degrading endonuclease toxin of MazEF toxin-antitoxin module</fullName>
    </submittedName>
</protein>
<dbReference type="InterPro" id="IPR058979">
    <property type="entry name" value="LysC-like"/>
</dbReference>
<dbReference type="Pfam" id="PF23793">
    <property type="entry name" value="LysC"/>
    <property type="match status" value="1"/>
</dbReference>
<keyword evidence="2" id="KW-1185">Reference proteome</keyword>
<dbReference type="RefSeq" id="WP_354015449.1">
    <property type="nucleotide sequence ID" value="NZ_JBEPMU010000006.1"/>
</dbReference>
<organism evidence="1 2">
    <name type="scientific">Dyella japonica</name>
    <dbReference type="NCBI Taxonomy" id="231455"/>
    <lineage>
        <taxon>Bacteria</taxon>
        <taxon>Pseudomonadati</taxon>
        <taxon>Pseudomonadota</taxon>
        <taxon>Gammaproteobacteria</taxon>
        <taxon>Lysobacterales</taxon>
        <taxon>Rhodanobacteraceae</taxon>
        <taxon>Dyella</taxon>
    </lineage>
</organism>
<gene>
    <name evidence="1" type="ORF">ABIC75_003813</name>
</gene>
<keyword evidence="1" id="KW-0255">Endonuclease</keyword>
<dbReference type="EMBL" id="JBEPMU010000006">
    <property type="protein sequence ID" value="MET3654075.1"/>
    <property type="molecule type" value="Genomic_DNA"/>
</dbReference>
<dbReference type="GO" id="GO:0004519">
    <property type="term" value="F:endonuclease activity"/>
    <property type="evidence" value="ECO:0007669"/>
    <property type="project" value="UniProtKB-KW"/>
</dbReference>
<proteinExistence type="predicted"/>
<comment type="caution">
    <text evidence="1">The sequence shown here is derived from an EMBL/GenBank/DDBJ whole genome shotgun (WGS) entry which is preliminary data.</text>
</comment>